<dbReference type="RefSeq" id="WP_073070901.1">
    <property type="nucleotide sequence ID" value="NZ_MPPI01000009.1"/>
</dbReference>
<proteinExistence type="predicted"/>
<reference evidence="2 3" key="1">
    <citation type="submission" date="2018-02" db="EMBL/GenBank/DDBJ databases">
        <authorList>
            <person name="Cohen D.B."/>
            <person name="Kent A.D."/>
        </authorList>
    </citation>
    <scope>NUCLEOTIDE SEQUENCE [LARGE SCALE GENOMIC DNA]</scope>
    <source>
        <strain evidence="2 3">ULC007</strain>
    </source>
</reference>
<comment type="caution">
    <text evidence="2">The sequence shown here is derived from an EMBL/GenBank/DDBJ whole genome shotgun (WGS) entry which is preliminary data.</text>
</comment>
<evidence type="ECO:0000313" key="3">
    <source>
        <dbReference type="Proteomes" id="UP000238634"/>
    </source>
</evidence>
<dbReference type="Proteomes" id="UP000238634">
    <property type="component" value="Unassembled WGS sequence"/>
</dbReference>
<accession>A0A2T1DHX9</accession>
<protein>
    <submittedName>
        <fullName evidence="2">Uncharacterized protein</fullName>
    </submittedName>
</protein>
<feature type="region of interest" description="Disordered" evidence="1">
    <location>
        <begin position="45"/>
        <end position="76"/>
    </location>
</feature>
<dbReference type="AlphaFoldDB" id="A0A2T1DHX9"/>
<name>A0A2T1DHX9_9CYAN</name>
<organism evidence="2 3">
    <name type="scientific">Phormidesmis priestleyi ULC007</name>
    <dbReference type="NCBI Taxonomy" id="1920490"/>
    <lineage>
        <taxon>Bacteria</taxon>
        <taxon>Bacillati</taxon>
        <taxon>Cyanobacteriota</taxon>
        <taxon>Cyanophyceae</taxon>
        <taxon>Leptolyngbyales</taxon>
        <taxon>Leptolyngbyaceae</taxon>
        <taxon>Phormidesmis</taxon>
    </lineage>
</organism>
<evidence type="ECO:0000256" key="1">
    <source>
        <dbReference type="SAM" id="MobiDB-lite"/>
    </source>
</evidence>
<reference evidence="2 3" key="2">
    <citation type="submission" date="2018-03" db="EMBL/GenBank/DDBJ databases">
        <title>The ancient ancestry and fast evolution of plastids.</title>
        <authorList>
            <person name="Moore K.R."/>
            <person name="Magnabosco C."/>
            <person name="Momper L."/>
            <person name="Gold D.A."/>
            <person name="Bosak T."/>
            <person name="Fournier G.P."/>
        </authorList>
    </citation>
    <scope>NUCLEOTIDE SEQUENCE [LARGE SCALE GENOMIC DNA]</scope>
    <source>
        <strain evidence="2 3">ULC007</strain>
    </source>
</reference>
<keyword evidence="3" id="KW-1185">Reference proteome</keyword>
<gene>
    <name evidence="2" type="ORF">C7B65_08440</name>
</gene>
<evidence type="ECO:0000313" key="2">
    <source>
        <dbReference type="EMBL" id="PSB20076.1"/>
    </source>
</evidence>
<dbReference type="EMBL" id="PVWG01000007">
    <property type="protein sequence ID" value="PSB20076.1"/>
    <property type="molecule type" value="Genomic_DNA"/>
</dbReference>
<sequence>MKLRWLTFFLLFSGLGVILIYVTSLKYDHPLKSEPSEVVVSARLPKPLSSSSPQTRPPIEGGGAAPGGVTQPPKPSQQEVIFAEDAIDKALTRLRKGQVYHNVPKEMKVGVSETIEAGIAPEVTEKIRKELQGRGDIKIKSGVRFDPKSTEMKLIVQPDEFKVFEVEGGEQFVTASTPGKWLWRVTPLKSGDNLIRVKAIVKLNVPKLNITRSVEVEVFSETRDVKVNLGYSVNQFTSSNWKEILSLVIGSGSLASLVTWLIGRKDKREPEESKG</sequence>